<dbReference type="AlphaFoldDB" id="A0A7U9DN84"/>
<name>A0A7U9DN84_STRLI</name>
<evidence type="ECO:0000256" key="1">
    <source>
        <dbReference type="SAM" id="MobiDB-lite"/>
    </source>
</evidence>
<dbReference type="EMBL" id="CM001889">
    <property type="protein sequence ID" value="EOY47114.1"/>
    <property type="molecule type" value="Genomic_DNA"/>
</dbReference>
<sequence length="147" mass="15613">MLRRAPSLGSRAGSTRRDCPATAFFRRLRGDLHVALAPGLTPSPGRSGLLTPLLVPIHAVRCAQCTAPRGQRPTGFGVTRMPPSGGRSPHVRPGGVPADYRAGSWAQRMHARRAAHGGRANRAACPVAAGPESIYRPSTIRAQDHNM</sequence>
<dbReference type="Proteomes" id="UP000014062">
    <property type="component" value="Chromosome"/>
</dbReference>
<evidence type="ECO:0000313" key="2">
    <source>
        <dbReference type="EMBL" id="EOY47114.1"/>
    </source>
</evidence>
<accession>A0A7U9DN84</accession>
<evidence type="ECO:0000313" key="3">
    <source>
        <dbReference type="Proteomes" id="UP000014062"/>
    </source>
</evidence>
<proteinExistence type="predicted"/>
<gene>
    <name evidence="2" type="ORF">SLI_2399</name>
</gene>
<organism evidence="2 3">
    <name type="scientific">Streptomyces lividans 1326</name>
    <dbReference type="NCBI Taxonomy" id="1200984"/>
    <lineage>
        <taxon>Bacteria</taxon>
        <taxon>Bacillati</taxon>
        <taxon>Actinomycetota</taxon>
        <taxon>Actinomycetes</taxon>
        <taxon>Kitasatosporales</taxon>
        <taxon>Streptomycetaceae</taxon>
        <taxon>Streptomyces</taxon>
    </lineage>
</organism>
<protein>
    <submittedName>
        <fullName evidence="2">Uncharacterized protein</fullName>
    </submittedName>
</protein>
<feature type="region of interest" description="Disordered" evidence="1">
    <location>
        <begin position="69"/>
        <end position="96"/>
    </location>
</feature>
<reference evidence="3" key="1">
    <citation type="journal article" date="2013" name="Genome Biol. Evol.">
        <title>The genome sequence of Streptomyces lividans 66 reveals a novel tRNA-dependent peptide biosynthetic system within a metal-related genomic island.</title>
        <authorList>
            <person name="Cruz-Morales P."/>
            <person name="Vijgenboom E."/>
            <person name="Iruegas-Bocardo F."/>
            <person name="Girard G."/>
            <person name="Yanez-Guerra L.A."/>
            <person name="Ramos-Aboites H.E."/>
            <person name="Pernodet J.L."/>
            <person name="Anne J."/>
            <person name="van Wezel G.P."/>
            <person name="Barona-Gomez F."/>
        </authorList>
    </citation>
    <scope>NUCLEOTIDE SEQUENCE [LARGE SCALE GENOMIC DNA]</scope>
    <source>
        <strain evidence="3">1326</strain>
    </source>
</reference>